<evidence type="ECO:0000256" key="9">
    <source>
        <dbReference type="ARBA" id="ARBA00031501"/>
    </source>
</evidence>
<dbReference type="Gene3D" id="3.20.20.80">
    <property type="entry name" value="Glycosidases"/>
    <property type="match status" value="1"/>
</dbReference>
<dbReference type="NCBIfam" id="NF011079">
    <property type="entry name" value="PRK14508.1-2"/>
    <property type="match status" value="1"/>
</dbReference>
<keyword evidence="5 10" id="KW-0328">Glycosyltransferase</keyword>
<reference evidence="11 12" key="1">
    <citation type="submission" date="2012-12" db="EMBL/GenBank/DDBJ databases">
        <title>Genome assembly of Fulvivirga imtechensis AK7.</title>
        <authorList>
            <person name="Nupur N."/>
            <person name="Khatri I."/>
            <person name="Kumar R."/>
            <person name="Subramanian S."/>
            <person name="Pinnaka A."/>
        </authorList>
    </citation>
    <scope>NUCLEOTIDE SEQUENCE [LARGE SCALE GENOMIC DNA]</scope>
    <source>
        <strain evidence="11 12">AK7</strain>
    </source>
</reference>
<dbReference type="NCBIfam" id="TIGR00217">
    <property type="entry name" value="malQ"/>
    <property type="match status" value="1"/>
</dbReference>
<name>L8K2F8_9BACT</name>
<sequence>MIFSRSSGLLLHITSLPSPYGIGDMGSSAFDFADFLHLAGQKYWQLLPLTPTKTFYGNSPYSSPSAFAGNSLLISPEKLAEEGYLQKADLRHTARFKTDKVLFDKVVEFKTVILEKAFLNFLKKKHSGKGFSSFCQENKAWLDDYALFTSLKDRFDNKSWIDWPNDLRDRKPAALKKANQELKEQVEKEKFLQFIFFQQWQELKTYCHQQNIQLIGDIPFYVNHDSADCWANVEYFKLDEEKKPVVVSGVPPDYFSETGQLWGTPVYDWDLLKEKQFGWWIDRIKQNLLLFDVVRLDHFRAFSAFWEVPADEDTAINGKWTKCPGHDFFKKIREIFPSMPFIAEDLGDIDKAVFRLRDKFKLPGMKILLFAFGEGMGNNQYIPHHHPHNSLVYTGTHDNNTVVGWYRNMDKDDRKRLASYTGHQRITYKNVHKIMQRMALSSVADLAILPVQDVLGLGEEAIMNRPGTSTDNWSWRLNPELLTEALAGQLKELNDIYGRLNT</sequence>
<evidence type="ECO:0000313" key="11">
    <source>
        <dbReference type="EMBL" id="ELR73637.1"/>
    </source>
</evidence>
<dbReference type="PANTHER" id="PTHR32438:SF5">
    <property type="entry name" value="4-ALPHA-GLUCANOTRANSFERASE DPE1, CHLOROPLASTIC_AMYLOPLASTIC"/>
    <property type="match status" value="1"/>
</dbReference>
<dbReference type="EC" id="2.4.1.25" evidence="3 10"/>
<keyword evidence="12" id="KW-1185">Reference proteome</keyword>
<keyword evidence="7 10" id="KW-0119">Carbohydrate metabolism</keyword>
<accession>L8K2F8</accession>
<dbReference type="PATRIC" id="fig|1237149.3.peg.217"/>
<dbReference type="InterPro" id="IPR017853">
    <property type="entry name" value="GH"/>
</dbReference>
<dbReference type="AlphaFoldDB" id="L8K2F8"/>
<dbReference type="SUPFAM" id="SSF51445">
    <property type="entry name" value="(Trans)glycosidases"/>
    <property type="match status" value="1"/>
</dbReference>
<evidence type="ECO:0000256" key="7">
    <source>
        <dbReference type="ARBA" id="ARBA00023277"/>
    </source>
</evidence>
<comment type="catalytic activity">
    <reaction evidence="1 10">
        <text>Transfers a segment of a (1-&gt;4)-alpha-D-glucan to a new position in an acceptor, which may be glucose or a (1-&gt;4)-alpha-D-glucan.</text>
        <dbReference type="EC" id="2.4.1.25"/>
    </reaction>
</comment>
<dbReference type="NCBIfam" id="NF011080">
    <property type="entry name" value="PRK14508.1-3"/>
    <property type="match status" value="1"/>
</dbReference>
<evidence type="ECO:0000256" key="6">
    <source>
        <dbReference type="ARBA" id="ARBA00022679"/>
    </source>
</evidence>
<gene>
    <name evidence="11" type="ORF">C900_02041</name>
</gene>
<dbReference type="eggNOG" id="COG1640">
    <property type="taxonomic scope" value="Bacteria"/>
</dbReference>
<organism evidence="11 12">
    <name type="scientific">Fulvivirga imtechensis AK7</name>
    <dbReference type="NCBI Taxonomy" id="1237149"/>
    <lineage>
        <taxon>Bacteria</taxon>
        <taxon>Pseudomonadati</taxon>
        <taxon>Bacteroidota</taxon>
        <taxon>Cytophagia</taxon>
        <taxon>Cytophagales</taxon>
        <taxon>Fulvivirgaceae</taxon>
        <taxon>Fulvivirga</taxon>
    </lineage>
</organism>
<dbReference type="Proteomes" id="UP000011135">
    <property type="component" value="Unassembled WGS sequence"/>
</dbReference>
<evidence type="ECO:0000256" key="1">
    <source>
        <dbReference type="ARBA" id="ARBA00000439"/>
    </source>
</evidence>
<evidence type="ECO:0000256" key="3">
    <source>
        <dbReference type="ARBA" id="ARBA00012560"/>
    </source>
</evidence>
<evidence type="ECO:0000256" key="5">
    <source>
        <dbReference type="ARBA" id="ARBA00022676"/>
    </source>
</evidence>
<evidence type="ECO:0000256" key="8">
    <source>
        <dbReference type="ARBA" id="ARBA00031423"/>
    </source>
</evidence>
<keyword evidence="6 10" id="KW-0808">Transferase</keyword>
<proteinExistence type="inferred from homology"/>
<evidence type="ECO:0000313" key="12">
    <source>
        <dbReference type="Proteomes" id="UP000011135"/>
    </source>
</evidence>
<dbReference type="RefSeq" id="WP_009577660.1">
    <property type="nucleotide sequence ID" value="NZ_AMZN01000003.1"/>
</dbReference>
<evidence type="ECO:0000256" key="2">
    <source>
        <dbReference type="ARBA" id="ARBA00005684"/>
    </source>
</evidence>
<evidence type="ECO:0000256" key="10">
    <source>
        <dbReference type="RuleBase" id="RU361207"/>
    </source>
</evidence>
<dbReference type="Pfam" id="PF02446">
    <property type="entry name" value="Glyco_hydro_77"/>
    <property type="match status" value="1"/>
</dbReference>
<dbReference type="STRING" id="1237149.C900_02041"/>
<evidence type="ECO:0000256" key="4">
    <source>
        <dbReference type="ARBA" id="ARBA00020295"/>
    </source>
</evidence>
<protein>
    <recommendedName>
        <fullName evidence="4 10">4-alpha-glucanotransferase</fullName>
        <ecNumber evidence="3 10">2.4.1.25</ecNumber>
    </recommendedName>
    <alternativeName>
        <fullName evidence="8 10">Amylomaltase</fullName>
    </alternativeName>
    <alternativeName>
        <fullName evidence="9 10">Disproportionating enzyme</fullName>
    </alternativeName>
</protein>
<dbReference type="InterPro" id="IPR003385">
    <property type="entry name" value="Glyco_hydro_77"/>
</dbReference>
<dbReference type="GO" id="GO:0004134">
    <property type="term" value="F:4-alpha-glucanotransferase activity"/>
    <property type="evidence" value="ECO:0007669"/>
    <property type="project" value="UniProtKB-EC"/>
</dbReference>
<dbReference type="OrthoDB" id="9811841at2"/>
<dbReference type="EMBL" id="AMZN01000003">
    <property type="protein sequence ID" value="ELR73637.1"/>
    <property type="molecule type" value="Genomic_DNA"/>
</dbReference>
<dbReference type="PANTHER" id="PTHR32438">
    <property type="entry name" value="4-ALPHA-GLUCANOTRANSFERASE DPE1, CHLOROPLASTIC/AMYLOPLASTIC"/>
    <property type="match status" value="1"/>
</dbReference>
<comment type="similarity">
    <text evidence="2 10">Belongs to the disproportionating enzyme family.</text>
</comment>
<comment type="caution">
    <text evidence="11">The sequence shown here is derived from an EMBL/GenBank/DDBJ whole genome shotgun (WGS) entry which is preliminary data.</text>
</comment>
<dbReference type="GO" id="GO:0005975">
    <property type="term" value="P:carbohydrate metabolic process"/>
    <property type="evidence" value="ECO:0007669"/>
    <property type="project" value="InterPro"/>
</dbReference>